<name>A0A450W4X8_9GAMM</name>
<dbReference type="AlphaFoldDB" id="A0A450W4X8"/>
<sequence>MDFLDEEKPGWPECTLMPDGDDHWAFFICTHDTTSYLNQDGFEWYGSGWPDRYCFDEEIGEFINKELLVTGFPPSRE</sequence>
<protein>
    <submittedName>
        <fullName evidence="1">Uncharacterized protein</fullName>
    </submittedName>
</protein>
<organism evidence="1">
    <name type="scientific">Candidatus Kentrum sp. LPFa</name>
    <dbReference type="NCBI Taxonomy" id="2126335"/>
    <lineage>
        <taxon>Bacteria</taxon>
        <taxon>Pseudomonadati</taxon>
        <taxon>Pseudomonadota</taxon>
        <taxon>Gammaproteobacteria</taxon>
        <taxon>Candidatus Kentrum</taxon>
    </lineage>
</organism>
<dbReference type="EMBL" id="CAADFK010000029">
    <property type="protein sequence ID" value="VFK12079.1"/>
    <property type="molecule type" value="Genomic_DNA"/>
</dbReference>
<gene>
    <name evidence="1" type="ORF">BECKLPF1236B_GA0070989_102930</name>
</gene>
<proteinExistence type="predicted"/>
<reference evidence="1" key="1">
    <citation type="submission" date="2019-02" db="EMBL/GenBank/DDBJ databases">
        <authorList>
            <person name="Gruber-Vodicka R. H."/>
            <person name="Seah K. B. B."/>
        </authorList>
    </citation>
    <scope>NUCLEOTIDE SEQUENCE</scope>
    <source>
        <strain evidence="1">BECK_S313</strain>
    </source>
</reference>
<evidence type="ECO:0000313" key="1">
    <source>
        <dbReference type="EMBL" id="VFK12079.1"/>
    </source>
</evidence>
<accession>A0A450W4X8</accession>